<evidence type="ECO:0000313" key="1">
    <source>
        <dbReference type="EMBL" id="KTF07938.1"/>
    </source>
</evidence>
<comment type="caution">
    <text evidence="1">The sequence shown here is derived from an EMBL/GenBank/DDBJ whole genome shotgun (WGS) entry which is preliminary data.</text>
</comment>
<gene>
    <name evidence="1" type="ORF">MGSAQ_000566</name>
</gene>
<organism evidence="1">
    <name type="scientific">marine sediment metagenome</name>
    <dbReference type="NCBI Taxonomy" id="412755"/>
    <lineage>
        <taxon>unclassified sequences</taxon>
        <taxon>metagenomes</taxon>
        <taxon>ecological metagenomes</taxon>
    </lineage>
</organism>
<name>A0A1B6NX43_9ZZZZ</name>
<sequence>MAVKAAAQAAIGRDRTRAIADPQAQLIGAVDVVQTCQRIIVVAFALTLGAERRGSMEKPCA</sequence>
<protein>
    <submittedName>
        <fullName evidence="1">Uncharacterized protein</fullName>
    </submittedName>
</protein>
<reference evidence="1" key="1">
    <citation type="submission" date="2013-11" db="EMBL/GenBank/DDBJ databases">
        <title>Microbial diversity, functional groups and degradation webs in Northern and Southern Mediterranean and Red Sea marine crude oil polluted sites.</title>
        <authorList>
            <person name="Daffonchio D."/>
            <person name="Mapelli F."/>
            <person name="Ferrer M."/>
            <person name="Richter M."/>
            <person name="Cherif A."/>
            <person name="Malkawi H.I."/>
            <person name="Yakimov M.M."/>
            <person name="Abdel-Fattah Y.R."/>
            <person name="Blaghen M."/>
            <person name="Golyshin P.N."/>
            <person name="Kalogerakis N."/>
            <person name="Boon N."/>
            <person name="Magagnini M."/>
            <person name="Fava F."/>
        </authorList>
    </citation>
    <scope>NUCLEOTIDE SEQUENCE</scope>
</reference>
<dbReference type="EMBL" id="AYSL01000251">
    <property type="protein sequence ID" value="KTF07938.1"/>
    <property type="molecule type" value="Genomic_DNA"/>
</dbReference>
<accession>A0A1B6NX43</accession>
<proteinExistence type="predicted"/>
<dbReference type="AlphaFoldDB" id="A0A1B6NX43"/>